<evidence type="ECO:0000313" key="2">
    <source>
        <dbReference type="Proteomes" id="UP000006764"/>
    </source>
</evidence>
<dbReference type="Proteomes" id="UP000006764">
    <property type="component" value="Chromosome"/>
</dbReference>
<dbReference type="OrthoDB" id="6080144at2"/>
<dbReference type="AlphaFoldDB" id="A0A0B4XM15"/>
<proteinExistence type="predicted"/>
<name>A0A0B4XM15_9GAMM</name>
<sequence length="146" mass="15623">MAKAIGPRSISRLLHGSPDLEALRHRAAEYRAPAPVSCRSLPPALAPRVHILQEDGRLLLMADNNAVAQLLRFHAPRIAKELQASDWQIRVTRDTTPRPPVAAAPVRTGAAPVLPASAAACLRDAAAGIEDEGLRESLLRLANLAD</sequence>
<accession>A0A0B4XM15</accession>
<dbReference type="EMBL" id="CP004387">
    <property type="protein sequence ID" value="AJD47392.1"/>
    <property type="molecule type" value="Genomic_DNA"/>
</dbReference>
<dbReference type="HOGENOM" id="CLU_1682924_0_0_6"/>
<protein>
    <recommendedName>
        <fullName evidence="3">DUF721 domain-containing protein</fullName>
    </recommendedName>
</protein>
<evidence type="ECO:0000313" key="1">
    <source>
        <dbReference type="EMBL" id="AJD47392.1"/>
    </source>
</evidence>
<organism evidence="1 2">
    <name type="scientific">Isoalcanivorax pacificus W11-5</name>
    <dbReference type="NCBI Taxonomy" id="391936"/>
    <lineage>
        <taxon>Bacteria</taxon>
        <taxon>Pseudomonadati</taxon>
        <taxon>Pseudomonadota</taxon>
        <taxon>Gammaproteobacteria</taxon>
        <taxon>Oceanospirillales</taxon>
        <taxon>Alcanivoracaceae</taxon>
        <taxon>Isoalcanivorax</taxon>
    </lineage>
</organism>
<dbReference type="KEGG" id="apac:S7S_04850"/>
<dbReference type="RefSeq" id="WP_144401594.1">
    <property type="nucleotide sequence ID" value="NZ_CP004387.1"/>
</dbReference>
<evidence type="ECO:0008006" key="3">
    <source>
        <dbReference type="Google" id="ProtNLM"/>
    </source>
</evidence>
<keyword evidence="2" id="KW-1185">Reference proteome</keyword>
<reference evidence="1 2" key="1">
    <citation type="journal article" date="2012" name="J. Bacteriol.">
        <title>Genome sequence of an alkane-degrading bacterium, Alcanivorax pacificus type strain W11-5, isolated from deep sea sediment.</title>
        <authorList>
            <person name="Lai Q."/>
            <person name="Shao Z."/>
        </authorList>
    </citation>
    <scope>NUCLEOTIDE SEQUENCE [LARGE SCALE GENOMIC DNA]</scope>
    <source>
        <strain evidence="1 2">W11-5</strain>
    </source>
</reference>
<gene>
    <name evidence="1" type="ORF">S7S_04850</name>
</gene>